<proteinExistence type="predicted"/>
<reference evidence="1 2" key="1">
    <citation type="journal article" date="2022" name="DNA Res.">
        <title>Chromosomal-level genome assembly of the orchid tree Bauhinia variegata (Leguminosae; Cercidoideae) supports the allotetraploid origin hypothesis of Bauhinia.</title>
        <authorList>
            <person name="Zhong Y."/>
            <person name="Chen Y."/>
            <person name="Zheng D."/>
            <person name="Pang J."/>
            <person name="Liu Y."/>
            <person name="Luo S."/>
            <person name="Meng S."/>
            <person name="Qian L."/>
            <person name="Wei D."/>
            <person name="Dai S."/>
            <person name="Zhou R."/>
        </authorList>
    </citation>
    <scope>NUCLEOTIDE SEQUENCE [LARGE SCALE GENOMIC DNA]</scope>
    <source>
        <strain evidence="1">BV-YZ2020</strain>
    </source>
</reference>
<evidence type="ECO:0000313" key="2">
    <source>
        <dbReference type="Proteomes" id="UP000828941"/>
    </source>
</evidence>
<accession>A0ACB9PKM7</accession>
<dbReference type="EMBL" id="CM039429">
    <property type="protein sequence ID" value="KAI4349302.1"/>
    <property type="molecule type" value="Genomic_DNA"/>
</dbReference>
<gene>
    <name evidence="1" type="ORF">L6164_009907</name>
</gene>
<comment type="caution">
    <text evidence="1">The sequence shown here is derived from an EMBL/GenBank/DDBJ whole genome shotgun (WGS) entry which is preliminary data.</text>
</comment>
<protein>
    <submittedName>
        <fullName evidence="1">Uncharacterized protein</fullName>
    </submittedName>
</protein>
<dbReference type="Proteomes" id="UP000828941">
    <property type="component" value="Chromosome 4"/>
</dbReference>
<name>A0ACB9PKM7_BAUVA</name>
<sequence>MMLRGVEELADVGKVTMAPNVYNSERSQGLSHQIAQDTCVWSLKENNSTPIMQSSYRGSCMLWFFGRYYAFISKQDKDASRLRDSPYGF</sequence>
<evidence type="ECO:0000313" key="1">
    <source>
        <dbReference type="EMBL" id="KAI4349302.1"/>
    </source>
</evidence>
<keyword evidence="2" id="KW-1185">Reference proteome</keyword>
<organism evidence="1 2">
    <name type="scientific">Bauhinia variegata</name>
    <name type="common">Purple orchid tree</name>
    <name type="synonym">Phanera variegata</name>
    <dbReference type="NCBI Taxonomy" id="167791"/>
    <lineage>
        <taxon>Eukaryota</taxon>
        <taxon>Viridiplantae</taxon>
        <taxon>Streptophyta</taxon>
        <taxon>Embryophyta</taxon>
        <taxon>Tracheophyta</taxon>
        <taxon>Spermatophyta</taxon>
        <taxon>Magnoliopsida</taxon>
        <taxon>eudicotyledons</taxon>
        <taxon>Gunneridae</taxon>
        <taxon>Pentapetalae</taxon>
        <taxon>rosids</taxon>
        <taxon>fabids</taxon>
        <taxon>Fabales</taxon>
        <taxon>Fabaceae</taxon>
        <taxon>Cercidoideae</taxon>
        <taxon>Cercideae</taxon>
        <taxon>Bauhiniinae</taxon>
        <taxon>Bauhinia</taxon>
    </lineage>
</organism>